<evidence type="ECO:0000313" key="2">
    <source>
        <dbReference type="Proteomes" id="UP000321201"/>
    </source>
</evidence>
<proteinExistence type="predicted"/>
<accession>A0A5C7EWH0</accession>
<dbReference type="AlphaFoldDB" id="A0A5C7EWH0"/>
<dbReference type="EMBL" id="VPFL01000012">
    <property type="protein sequence ID" value="TXF11576.1"/>
    <property type="molecule type" value="Genomic_DNA"/>
</dbReference>
<dbReference type="OrthoDB" id="2030441at2"/>
<keyword evidence="2" id="KW-1185">Reference proteome</keyword>
<evidence type="ECO:0000313" key="1">
    <source>
        <dbReference type="EMBL" id="TXF11576.1"/>
    </source>
</evidence>
<organism evidence="1 2">
    <name type="scientific">Pelomicrobium methylotrophicum</name>
    <dbReference type="NCBI Taxonomy" id="2602750"/>
    <lineage>
        <taxon>Bacteria</taxon>
        <taxon>Pseudomonadati</taxon>
        <taxon>Pseudomonadota</taxon>
        <taxon>Hydrogenophilia</taxon>
        <taxon>Hydrogenophilia incertae sedis</taxon>
        <taxon>Pelomicrobium</taxon>
    </lineage>
</organism>
<comment type="caution">
    <text evidence="1">The sequence shown here is derived from an EMBL/GenBank/DDBJ whole genome shotgun (WGS) entry which is preliminary data.</text>
</comment>
<reference evidence="1 2" key="1">
    <citation type="submission" date="2019-08" db="EMBL/GenBank/DDBJ databases">
        <title>Pelomicrobium methylotrophicum gen. nov., sp. nov. a moderately thermophilic, facultatively anaerobic, lithoautotrophic and methylotrophic bacterium isolated from a terrestrial mud volcano.</title>
        <authorList>
            <person name="Slobodkina G.B."/>
            <person name="Merkel A.Y."/>
            <person name="Slobodkin A.I."/>
        </authorList>
    </citation>
    <scope>NUCLEOTIDE SEQUENCE [LARGE SCALE GENOMIC DNA]</scope>
    <source>
        <strain evidence="1 2">SM250</strain>
    </source>
</reference>
<dbReference type="Proteomes" id="UP000321201">
    <property type="component" value="Unassembled WGS sequence"/>
</dbReference>
<gene>
    <name evidence="1" type="ORF">FR698_09560</name>
</gene>
<protein>
    <submittedName>
        <fullName evidence="1">Uncharacterized protein</fullName>
    </submittedName>
</protein>
<dbReference type="RefSeq" id="WP_147799975.1">
    <property type="nucleotide sequence ID" value="NZ_VPFL01000012.1"/>
</dbReference>
<name>A0A5C7EWH0_9PROT</name>
<dbReference type="InParanoid" id="A0A5C7EWH0"/>
<sequence>MVALPDLRLSSQGSRYFAVSDLVRRGWTETLVREALGQPCALVPNPHHRLGRPMRLYDEDRVLEAEARPEVSRRIARTLAARRARDARREAFEARLAELAEKIPVEVPLIGRERLEEEARAVLNPFPGQGGLFGDEGLEAACVEVLYRACERLLWALDDLYGRPGVRAARRILRRRIFQAIALKYPELAYECEHRIRADLGAP</sequence>